<dbReference type="GO" id="GO:0016747">
    <property type="term" value="F:acyltransferase activity, transferring groups other than amino-acyl groups"/>
    <property type="evidence" value="ECO:0007669"/>
    <property type="project" value="InterPro"/>
</dbReference>
<dbReference type="SUPFAM" id="SSF55729">
    <property type="entry name" value="Acyl-CoA N-acyltransferases (Nat)"/>
    <property type="match status" value="1"/>
</dbReference>
<gene>
    <name evidence="2" type="ORF">CEE36_09620</name>
</gene>
<dbReference type="Gene3D" id="3.40.630.30">
    <property type="match status" value="1"/>
</dbReference>
<dbReference type="CDD" id="cd04301">
    <property type="entry name" value="NAT_SF"/>
    <property type="match status" value="1"/>
</dbReference>
<comment type="caution">
    <text evidence="2">The sequence shown here is derived from an EMBL/GenBank/DDBJ whole genome shotgun (WGS) entry which is preliminary data.</text>
</comment>
<evidence type="ECO:0000259" key="1">
    <source>
        <dbReference type="PROSITE" id="PS51186"/>
    </source>
</evidence>
<accession>A0A532V041</accession>
<name>A0A532V041_UNCT6</name>
<protein>
    <recommendedName>
        <fullName evidence="1">N-acetyltransferase domain-containing protein</fullName>
    </recommendedName>
</protein>
<dbReference type="EMBL" id="NJBO01000018">
    <property type="protein sequence ID" value="TKJ40538.1"/>
    <property type="molecule type" value="Genomic_DNA"/>
</dbReference>
<dbReference type="PANTHER" id="PTHR43072">
    <property type="entry name" value="N-ACETYLTRANSFERASE"/>
    <property type="match status" value="1"/>
</dbReference>
<sequence length="152" mass="16819">MNTGFRIRPAVESDIETITSLCLEVAPFEGTGEPGEVEFYNKLFAESINNEEKLLLVAEADSQIAGFAYAEIEHTPDDCTPAPYISLDMIGVSQSHRGQGIARAIMKEVESWACKKGMKVIQLAVAEENVSALKLYEGLGYRTVMRKMQKEL</sequence>
<evidence type="ECO:0000313" key="2">
    <source>
        <dbReference type="EMBL" id="TKJ40538.1"/>
    </source>
</evidence>
<dbReference type="Pfam" id="PF00583">
    <property type="entry name" value="Acetyltransf_1"/>
    <property type="match status" value="1"/>
</dbReference>
<dbReference type="AlphaFoldDB" id="A0A532V041"/>
<dbReference type="PROSITE" id="PS51186">
    <property type="entry name" value="GNAT"/>
    <property type="match status" value="1"/>
</dbReference>
<organism evidence="2 3">
    <name type="scientific">candidate division TA06 bacterium B3_TA06</name>
    <dbReference type="NCBI Taxonomy" id="2012487"/>
    <lineage>
        <taxon>Bacteria</taxon>
        <taxon>Bacteria division TA06</taxon>
    </lineage>
</organism>
<reference evidence="2 3" key="1">
    <citation type="submission" date="2017-06" db="EMBL/GenBank/DDBJ databases">
        <title>Novel microbial phyla capable of carbon fixation and sulfur reduction in deep-sea sediments.</title>
        <authorList>
            <person name="Huang J."/>
            <person name="Baker B."/>
            <person name="Wang Y."/>
        </authorList>
    </citation>
    <scope>NUCLEOTIDE SEQUENCE [LARGE SCALE GENOMIC DNA]</scope>
    <source>
        <strain evidence="2">B3_TA06</strain>
    </source>
</reference>
<dbReference type="InterPro" id="IPR000182">
    <property type="entry name" value="GNAT_dom"/>
</dbReference>
<dbReference type="Proteomes" id="UP000317778">
    <property type="component" value="Unassembled WGS sequence"/>
</dbReference>
<dbReference type="PANTHER" id="PTHR43072:SF60">
    <property type="entry name" value="L-2,4-DIAMINOBUTYRIC ACID ACETYLTRANSFERASE"/>
    <property type="match status" value="1"/>
</dbReference>
<evidence type="ECO:0000313" key="3">
    <source>
        <dbReference type="Proteomes" id="UP000317778"/>
    </source>
</evidence>
<proteinExistence type="predicted"/>
<feature type="domain" description="N-acetyltransferase" evidence="1">
    <location>
        <begin position="5"/>
        <end position="152"/>
    </location>
</feature>
<dbReference type="InterPro" id="IPR016181">
    <property type="entry name" value="Acyl_CoA_acyltransferase"/>
</dbReference>